<evidence type="ECO:0000256" key="1">
    <source>
        <dbReference type="SAM" id="MobiDB-lite"/>
    </source>
</evidence>
<name>A0AAU9G3V9_DROMD</name>
<gene>
    <name evidence="2" type="ORF">DMAD_02076</name>
</gene>
<feature type="region of interest" description="Disordered" evidence="1">
    <location>
        <begin position="260"/>
        <end position="358"/>
    </location>
</feature>
<feature type="compositionally biased region" description="Acidic residues" evidence="1">
    <location>
        <begin position="435"/>
        <end position="457"/>
    </location>
</feature>
<feature type="compositionally biased region" description="Basic residues" evidence="1">
    <location>
        <begin position="674"/>
        <end position="687"/>
    </location>
</feature>
<proteinExistence type="predicted"/>
<protein>
    <submittedName>
        <fullName evidence="2">Mediator of RNA polymerase II transcription subunit 15</fullName>
    </submittedName>
</protein>
<feature type="compositionally biased region" description="Low complexity" evidence="1">
    <location>
        <begin position="128"/>
        <end position="137"/>
    </location>
</feature>
<feature type="compositionally biased region" description="Low complexity" evidence="1">
    <location>
        <begin position="652"/>
        <end position="673"/>
    </location>
</feature>
<keyword evidence="3" id="KW-1185">Reference proteome</keyword>
<dbReference type="AlphaFoldDB" id="A0AAU9G3V9"/>
<reference evidence="2 3" key="1">
    <citation type="submission" date="2024-02" db="EMBL/GenBank/DDBJ databases">
        <title>A chromosome-level genome assembly of Drosophila madeirensis, a fruit fly species endemic to Madeira island.</title>
        <authorList>
            <person name="Tomihara K."/>
            <person name="Llopart A."/>
            <person name="Yamamoto D."/>
        </authorList>
    </citation>
    <scope>NUCLEOTIDE SEQUENCE [LARGE SCALE GENOMIC DNA]</scope>
    <source>
        <strain evidence="2 3">RF1</strain>
    </source>
</reference>
<feature type="compositionally biased region" description="Basic and acidic residues" evidence="1">
    <location>
        <begin position="493"/>
        <end position="517"/>
    </location>
</feature>
<feature type="compositionally biased region" description="Low complexity" evidence="1">
    <location>
        <begin position="210"/>
        <end position="225"/>
    </location>
</feature>
<feature type="region of interest" description="Disordered" evidence="1">
    <location>
        <begin position="592"/>
        <end position="687"/>
    </location>
</feature>
<feature type="region of interest" description="Disordered" evidence="1">
    <location>
        <begin position="210"/>
        <end position="232"/>
    </location>
</feature>
<feature type="compositionally biased region" description="Low complexity" evidence="1">
    <location>
        <begin position="65"/>
        <end position="93"/>
    </location>
</feature>
<feature type="region of interest" description="Disordered" evidence="1">
    <location>
        <begin position="487"/>
        <end position="554"/>
    </location>
</feature>
<evidence type="ECO:0000313" key="2">
    <source>
        <dbReference type="EMBL" id="BFG02608.1"/>
    </source>
</evidence>
<sequence length="687" mass="76378">MFSNFTELSKAMEKGGERSGKFCQYVCPPVRLGSYPPVAARRPPLEALSGERRRQTNLQRKARKQVAGAAAAAAAARRTGGVAPSANSAPAPSVRRRKLQHPVVEWIMSPCQNFEQDSDSEAEHKVRQSSSRSLSAVVSRRQLESRTYIVPSQRIMEVAALKKAQVWPLLAKKERLEQQTMARETQVETQPLGETLIESEVLVEPELELTVGQTHSSRSSTSQPQETEEQEARAWSRVRLIAGSSKAIKLTSTVIKIIPNAPPPIATESKQQTDAKARAGSRKQQTANADPFEEPTSVLLMVSEPPKPPPVEQRLSRSCPPKSTQKMPGPRPKLNQVSMVRPQSQSQSAAPAATVPPSTNSKIVRMAQHKVPRTAEDGIDMSYQYFVSIPLKRGKKPQAVRYLHQSLVKSLNPSVRHTCGKRIKKKKAQQCEKEEQMDENPLEAAEAEPELGPEEELEAKPFQEPTLKLDRKYMPMLQLLTQMPYPAETETEPQPKSKELTTLDSKEQLQETAKDLQESSGDQQVAKSNRQLARTDRQVPGAKPQKRRTSMRLLPPIRSVLVDYKPEATRLESSAGAQISYHTPVRFMRRLAGGEAHKRSTCPVEAQRQQKVERVQKSVSFQLSETKSSSSSSSIRLTDSAELKIDVPEPVPESVPASVREQSKSPNKLSSSKKQTKSTNKMKKFST</sequence>
<feature type="compositionally biased region" description="Low complexity" evidence="1">
    <location>
        <begin position="342"/>
        <end position="358"/>
    </location>
</feature>
<feature type="region of interest" description="Disordered" evidence="1">
    <location>
        <begin position="426"/>
        <end position="466"/>
    </location>
</feature>
<accession>A0AAU9G3V9</accession>
<organism evidence="2 3">
    <name type="scientific">Drosophila madeirensis</name>
    <name type="common">Fruit fly</name>
    <dbReference type="NCBI Taxonomy" id="30013"/>
    <lineage>
        <taxon>Eukaryota</taxon>
        <taxon>Metazoa</taxon>
        <taxon>Ecdysozoa</taxon>
        <taxon>Arthropoda</taxon>
        <taxon>Hexapoda</taxon>
        <taxon>Insecta</taxon>
        <taxon>Pterygota</taxon>
        <taxon>Neoptera</taxon>
        <taxon>Endopterygota</taxon>
        <taxon>Diptera</taxon>
        <taxon>Brachycera</taxon>
        <taxon>Muscomorpha</taxon>
        <taxon>Ephydroidea</taxon>
        <taxon>Drosophilidae</taxon>
        <taxon>Drosophila</taxon>
        <taxon>Sophophora</taxon>
    </lineage>
</organism>
<feature type="compositionally biased region" description="Polar residues" evidence="1">
    <location>
        <begin position="518"/>
        <end position="532"/>
    </location>
</feature>
<feature type="compositionally biased region" description="Polar residues" evidence="1">
    <location>
        <begin position="617"/>
        <end position="627"/>
    </location>
</feature>
<dbReference type="EMBL" id="AP029266">
    <property type="protein sequence ID" value="BFG02608.1"/>
    <property type="molecule type" value="Genomic_DNA"/>
</dbReference>
<feature type="region of interest" description="Disordered" evidence="1">
    <location>
        <begin position="36"/>
        <end position="96"/>
    </location>
</feature>
<feature type="region of interest" description="Disordered" evidence="1">
    <location>
        <begin position="115"/>
        <end position="137"/>
    </location>
</feature>
<dbReference type="Proteomes" id="UP001500889">
    <property type="component" value="Chromosome A"/>
</dbReference>
<evidence type="ECO:0000313" key="3">
    <source>
        <dbReference type="Proteomes" id="UP001500889"/>
    </source>
</evidence>